<dbReference type="GO" id="GO:0004930">
    <property type="term" value="F:G protein-coupled receptor activity"/>
    <property type="evidence" value="ECO:0007669"/>
    <property type="project" value="InterPro"/>
</dbReference>
<keyword evidence="4 7" id="KW-1133">Transmembrane helix</keyword>
<feature type="transmembrane region" description="Helical" evidence="7">
    <location>
        <begin position="389"/>
        <end position="415"/>
    </location>
</feature>
<dbReference type="EMBL" id="VCGU01000004">
    <property type="protein sequence ID" value="TRY77341.1"/>
    <property type="molecule type" value="Genomic_DNA"/>
</dbReference>
<dbReference type="PRINTS" id="PR00237">
    <property type="entry name" value="GPCRRHODOPSN"/>
</dbReference>
<reference evidence="9 10" key="1">
    <citation type="journal article" date="2018" name="Nat. Ecol. Evol.">
        <title>Genomic signatures of mitonuclear coevolution across populations of Tigriopus californicus.</title>
        <authorList>
            <person name="Barreto F.S."/>
            <person name="Watson E.T."/>
            <person name="Lima T.G."/>
            <person name="Willett C.S."/>
            <person name="Edmands S."/>
            <person name="Li W."/>
            <person name="Burton R.S."/>
        </authorList>
    </citation>
    <scope>NUCLEOTIDE SEQUENCE [LARGE SCALE GENOMIC DNA]</scope>
    <source>
        <strain evidence="9 10">San Diego</strain>
    </source>
</reference>
<feature type="compositionally biased region" description="Basic and acidic residues" evidence="6">
    <location>
        <begin position="578"/>
        <end position="595"/>
    </location>
</feature>
<evidence type="ECO:0000256" key="3">
    <source>
        <dbReference type="ARBA" id="ARBA00022692"/>
    </source>
</evidence>
<dbReference type="Proteomes" id="UP000318571">
    <property type="component" value="Chromosome 5"/>
</dbReference>
<evidence type="ECO:0000256" key="6">
    <source>
        <dbReference type="SAM" id="MobiDB-lite"/>
    </source>
</evidence>
<sequence>MTSSEGLKETFMSDPDCPIINSATQHNLNQMVFWLEGVAQTGLAILGITFNIIFALILSKKELRNSFNILLIVLSTFDTTYLITAFCESLRKSFKLATNLHIELFPYLLYPMQGIALTGSIFMTVAIAFERYVAVHNPINYNRAMNDARATRARVFRFVFPVIVASVLFSVPKFFESTVVHKYNPSTNETIAMLNYTAFRVHPTYARYVNWSKLLVQGVLPVTLLIFFNKKIYCDVKERQQRWRPIVQAYTPTILSDDSESHLNASTSSHRRKRPTYATSVSTPLLENGGQATSNLLQRPPGLCSSQHELAVPSLNRSPSPSSIRPSSVVDRNAKRRRVEDRLAILFMGIVAVFFICNLPRIFLHMYETSVMEKALECSRLRQRSFPAWVWVMTSVSHLFLVINSSVNLLIYCLWNAQFRKVAKTMLINLCLLKNRLGQSRGYNTNNNTQALNVSLGDGGDEPRSRNCQNSEHKLFSGQKYLSVQSSGQCYSRELGDFQASPLECRRVPSNDLDSPRSVASSVIMIERHELTFSQTEQERASSSSPQVPGNSYSIPVGIMNIAKICIDIQSTKKPRRSSSERRSPSSVHIRETRI</sequence>
<evidence type="ECO:0000256" key="2">
    <source>
        <dbReference type="ARBA" id="ARBA00010663"/>
    </source>
</evidence>
<protein>
    <recommendedName>
        <fullName evidence="8">G-protein coupled receptors family 1 profile domain-containing protein</fullName>
    </recommendedName>
</protein>
<proteinExistence type="inferred from homology"/>
<organism evidence="9 10">
    <name type="scientific">Tigriopus californicus</name>
    <name type="common">Marine copepod</name>
    <dbReference type="NCBI Taxonomy" id="6832"/>
    <lineage>
        <taxon>Eukaryota</taxon>
        <taxon>Metazoa</taxon>
        <taxon>Ecdysozoa</taxon>
        <taxon>Arthropoda</taxon>
        <taxon>Crustacea</taxon>
        <taxon>Multicrustacea</taxon>
        <taxon>Hexanauplia</taxon>
        <taxon>Copepoda</taxon>
        <taxon>Harpacticoida</taxon>
        <taxon>Harpacticidae</taxon>
        <taxon>Tigriopus</taxon>
    </lineage>
</organism>
<gene>
    <name evidence="9" type="ORF">TCAL_10524</name>
</gene>
<feature type="transmembrane region" description="Helical" evidence="7">
    <location>
        <begin position="214"/>
        <end position="233"/>
    </location>
</feature>
<name>A0A553PI30_TIGCA</name>
<evidence type="ECO:0000313" key="10">
    <source>
        <dbReference type="Proteomes" id="UP000318571"/>
    </source>
</evidence>
<comment type="subcellular location">
    <subcellularLocation>
        <location evidence="1">Membrane</location>
    </subcellularLocation>
</comment>
<feature type="transmembrane region" description="Helical" evidence="7">
    <location>
        <begin position="107"/>
        <end position="134"/>
    </location>
</feature>
<dbReference type="STRING" id="6832.A0A553PI30"/>
<dbReference type="InterPro" id="IPR052954">
    <property type="entry name" value="GPCR-Ligand_Int"/>
</dbReference>
<keyword evidence="5 7" id="KW-0472">Membrane</keyword>
<dbReference type="InterPro" id="IPR017452">
    <property type="entry name" value="GPCR_Rhodpsn_7TM"/>
</dbReference>
<feature type="transmembrane region" description="Helical" evidence="7">
    <location>
        <begin position="155"/>
        <end position="175"/>
    </location>
</feature>
<feature type="region of interest" description="Disordered" evidence="6">
    <location>
        <begin position="259"/>
        <end position="289"/>
    </location>
</feature>
<feature type="compositionally biased region" description="Polar residues" evidence="6">
    <location>
        <begin position="259"/>
        <end position="268"/>
    </location>
</feature>
<accession>A0A553PI30</accession>
<dbReference type="AlphaFoldDB" id="A0A553PI30"/>
<dbReference type="Pfam" id="PF00001">
    <property type="entry name" value="7tm_1"/>
    <property type="match status" value="1"/>
</dbReference>
<feature type="transmembrane region" description="Helical" evidence="7">
    <location>
        <begin position="37"/>
        <end position="57"/>
    </location>
</feature>
<evidence type="ECO:0000256" key="1">
    <source>
        <dbReference type="ARBA" id="ARBA00004370"/>
    </source>
</evidence>
<dbReference type="CDD" id="cd14978">
    <property type="entry name" value="7tmA_FMRFamide_R-like"/>
    <property type="match status" value="1"/>
</dbReference>
<evidence type="ECO:0000256" key="4">
    <source>
        <dbReference type="ARBA" id="ARBA00022989"/>
    </source>
</evidence>
<feature type="region of interest" description="Disordered" evidence="6">
    <location>
        <begin position="571"/>
        <end position="595"/>
    </location>
</feature>
<keyword evidence="10" id="KW-1185">Reference proteome</keyword>
<evidence type="ECO:0000259" key="8">
    <source>
        <dbReference type="PROSITE" id="PS50262"/>
    </source>
</evidence>
<dbReference type="GO" id="GO:0016020">
    <property type="term" value="C:membrane"/>
    <property type="evidence" value="ECO:0007669"/>
    <property type="project" value="UniProtKB-SubCell"/>
</dbReference>
<evidence type="ECO:0000256" key="7">
    <source>
        <dbReference type="SAM" id="Phobius"/>
    </source>
</evidence>
<feature type="domain" description="G-protein coupled receptors family 1 profile" evidence="8">
    <location>
        <begin position="50"/>
        <end position="412"/>
    </location>
</feature>
<comment type="similarity">
    <text evidence="2">Belongs to the G-protein coupled receptor 1 family.</text>
</comment>
<dbReference type="SUPFAM" id="SSF81321">
    <property type="entry name" value="Family A G protein-coupled receptor-like"/>
    <property type="match status" value="1"/>
</dbReference>
<feature type="transmembrane region" description="Helical" evidence="7">
    <location>
        <begin position="343"/>
        <end position="364"/>
    </location>
</feature>
<feature type="transmembrane region" description="Helical" evidence="7">
    <location>
        <begin position="69"/>
        <end position="87"/>
    </location>
</feature>
<dbReference type="PANTHER" id="PTHR46641:SF2">
    <property type="entry name" value="FMRFAMIDE RECEPTOR"/>
    <property type="match status" value="1"/>
</dbReference>
<dbReference type="Gene3D" id="1.20.1070.10">
    <property type="entry name" value="Rhodopsin 7-helix transmembrane proteins"/>
    <property type="match status" value="1"/>
</dbReference>
<dbReference type="OrthoDB" id="5963239at2759"/>
<keyword evidence="3 7" id="KW-0812">Transmembrane</keyword>
<feature type="region of interest" description="Disordered" evidence="6">
    <location>
        <begin position="533"/>
        <end position="552"/>
    </location>
</feature>
<evidence type="ECO:0000313" key="9">
    <source>
        <dbReference type="EMBL" id="TRY77341.1"/>
    </source>
</evidence>
<dbReference type="InterPro" id="IPR000276">
    <property type="entry name" value="GPCR_Rhodpsn"/>
</dbReference>
<dbReference type="PROSITE" id="PS50262">
    <property type="entry name" value="G_PROTEIN_RECEP_F1_2"/>
    <property type="match status" value="1"/>
</dbReference>
<evidence type="ECO:0000256" key="5">
    <source>
        <dbReference type="ARBA" id="ARBA00023136"/>
    </source>
</evidence>
<comment type="caution">
    <text evidence="9">The sequence shown here is derived from an EMBL/GenBank/DDBJ whole genome shotgun (WGS) entry which is preliminary data.</text>
</comment>
<dbReference type="PANTHER" id="PTHR46641">
    <property type="entry name" value="FMRFAMIDE RECEPTOR-RELATED"/>
    <property type="match status" value="1"/>
</dbReference>
<feature type="compositionally biased region" description="Polar residues" evidence="6">
    <location>
        <begin position="277"/>
        <end position="289"/>
    </location>
</feature>